<accession>A0ABQ9HUB8</accession>
<organism evidence="2 3">
    <name type="scientific">Dryococelus australis</name>
    <dbReference type="NCBI Taxonomy" id="614101"/>
    <lineage>
        <taxon>Eukaryota</taxon>
        <taxon>Metazoa</taxon>
        <taxon>Ecdysozoa</taxon>
        <taxon>Arthropoda</taxon>
        <taxon>Hexapoda</taxon>
        <taxon>Insecta</taxon>
        <taxon>Pterygota</taxon>
        <taxon>Neoptera</taxon>
        <taxon>Polyneoptera</taxon>
        <taxon>Phasmatodea</taxon>
        <taxon>Verophasmatodea</taxon>
        <taxon>Anareolatae</taxon>
        <taxon>Phasmatidae</taxon>
        <taxon>Eurycanthinae</taxon>
        <taxon>Dryococelus</taxon>
    </lineage>
</organism>
<feature type="chain" id="PRO_5045750290" description="Secreted protein" evidence="1">
    <location>
        <begin position="18"/>
        <end position="78"/>
    </location>
</feature>
<dbReference type="EMBL" id="JARBHB010000003">
    <property type="protein sequence ID" value="KAJ8887987.1"/>
    <property type="molecule type" value="Genomic_DNA"/>
</dbReference>
<reference evidence="2 3" key="1">
    <citation type="submission" date="2023-02" db="EMBL/GenBank/DDBJ databases">
        <title>LHISI_Scaffold_Assembly.</title>
        <authorList>
            <person name="Stuart O.P."/>
            <person name="Cleave R."/>
            <person name="Magrath M.J.L."/>
            <person name="Mikheyev A.S."/>
        </authorList>
    </citation>
    <scope>NUCLEOTIDE SEQUENCE [LARGE SCALE GENOMIC DNA]</scope>
    <source>
        <strain evidence="2">Daus_M_001</strain>
        <tissue evidence="2">Leg muscle</tissue>
    </source>
</reference>
<sequence length="78" mass="8702">MLLVFLRVFQFSSLVCSAIGPSSQVSPIDNVDLVHSFLEPDVRIETPCLLDLRKKNRASKLSQVRVCLALVLRVADSF</sequence>
<protein>
    <recommendedName>
        <fullName evidence="4">Secreted protein</fullName>
    </recommendedName>
</protein>
<comment type="caution">
    <text evidence="2">The sequence shown here is derived from an EMBL/GenBank/DDBJ whole genome shotgun (WGS) entry which is preliminary data.</text>
</comment>
<evidence type="ECO:0000313" key="2">
    <source>
        <dbReference type="EMBL" id="KAJ8887987.1"/>
    </source>
</evidence>
<evidence type="ECO:0000256" key="1">
    <source>
        <dbReference type="SAM" id="SignalP"/>
    </source>
</evidence>
<feature type="signal peptide" evidence="1">
    <location>
        <begin position="1"/>
        <end position="17"/>
    </location>
</feature>
<dbReference type="Proteomes" id="UP001159363">
    <property type="component" value="Chromosome 3"/>
</dbReference>
<keyword evidence="1" id="KW-0732">Signal</keyword>
<evidence type="ECO:0000313" key="3">
    <source>
        <dbReference type="Proteomes" id="UP001159363"/>
    </source>
</evidence>
<keyword evidence="3" id="KW-1185">Reference proteome</keyword>
<gene>
    <name evidence="2" type="ORF">PR048_007472</name>
</gene>
<name>A0ABQ9HUB8_9NEOP</name>
<proteinExistence type="predicted"/>
<evidence type="ECO:0008006" key="4">
    <source>
        <dbReference type="Google" id="ProtNLM"/>
    </source>
</evidence>